<proteinExistence type="predicted"/>
<dbReference type="Pfam" id="PF00356">
    <property type="entry name" value="LacI"/>
    <property type="match status" value="1"/>
</dbReference>
<evidence type="ECO:0000313" key="6">
    <source>
        <dbReference type="Proteomes" id="UP001162811"/>
    </source>
</evidence>
<gene>
    <name evidence="5" type="ORF">NG900_11250</name>
</gene>
<protein>
    <submittedName>
        <fullName evidence="5">LacI family DNA-binding transcriptional regulator</fullName>
    </submittedName>
</protein>
<dbReference type="InterPro" id="IPR028082">
    <property type="entry name" value="Peripla_BP_I"/>
</dbReference>
<name>A0ABT1AK40_9RALS</name>
<dbReference type="RefSeq" id="WP_252680168.1">
    <property type="nucleotide sequence ID" value="NZ_JAMXHT010000004.1"/>
</dbReference>
<keyword evidence="3" id="KW-0804">Transcription</keyword>
<keyword evidence="1" id="KW-0805">Transcription regulation</keyword>
<organism evidence="5 6">
    <name type="scientific">Ralstonia soli</name>
    <dbReference type="NCBI Taxonomy" id="2953896"/>
    <lineage>
        <taxon>Bacteria</taxon>
        <taxon>Pseudomonadati</taxon>
        <taxon>Pseudomonadota</taxon>
        <taxon>Betaproteobacteria</taxon>
        <taxon>Burkholderiales</taxon>
        <taxon>Burkholderiaceae</taxon>
        <taxon>Ralstonia</taxon>
    </lineage>
</organism>
<dbReference type="PANTHER" id="PTHR30146:SF153">
    <property type="entry name" value="LACTOSE OPERON REPRESSOR"/>
    <property type="match status" value="1"/>
</dbReference>
<sequence>MGSSIKDVASHAGISIATVSRAVNTPERVSASTLARVQAAMDALQYRPNALGRQLRAVRTGLLGVVLPSLSNPVFAECMQGIEEAASVTGQRVMLMTTAYDREREARAIETMLEQRVDGLILTVADAAANPHLDRLDAEHVPYVLAYNETAGQARIPGRCSVTVDNRAAARDAIRALLEQGHRQVRMLTGTLAASDRAALRHDGYREALEAAGIAPQPPIEIDFNADAMLPAELARLLAPPRPTAIFCSNDRLALLTIRSLREMGLRVPEDVSVVGFDGLAMGQWLSPTLATVAQPHRRIGADAAQALARRIAGEVVPSITLPHRLLAGGTLAKAPAEAPLSVVSSLTSDTQGASR</sequence>
<keyword evidence="2 5" id="KW-0238">DNA-binding</keyword>
<dbReference type="Pfam" id="PF00532">
    <property type="entry name" value="Peripla_BP_1"/>
    <property type="match status" value="1"/>
</dbReference>
<dbReference type="SUPFAM" id="SSF47413">
    <property type="entry name" value="lambda repressor-like DNA-binding domains"/>
    <property type="match status" value="1"/>
</dbReference>
<dbReference type="Gene3D" id="1.10.260.40">
    <property type="entry name" value="lambda repressor-like DNA-binding domains"/>
    <property type="match status" value="1"/>
</dbReference>
<reference evidence="5" key="1">
    <citation type="submission" date="2022-06" db="EMBL/GenBank/DDBJ databases">
        <authorList>
            <person name="Lu C.-H."/>
        </authorList>
    </citation>
    <scope>NUCLEOTIDE SEQUENCE</scope>
    <source>
        <strain evidence="5">21MJYT02-11</strain>
    </source>
</reference>
<evidence type="ECO:0000313" key="5">
    <source>
        <dbReference type="EMBL" id="MCO5398765.1"/>
    </source>
</evidence>
<feature type="domain" description="HTH lacI-type" evidence="4">
    <location>
        <begin position="3"/>
        <end position="57"/>
    </location>
</feature>
<dbReference type="EMBL" id="JAMXHT010000004">
    <property type="protein sequence ID" value="MCO5398765.1"/>
    <property type="molecule type" value="Genomic_DNA"/>
</dbReference>
<dbReference type="InterPro" id="IPR000843">
    <property type="entry name" value="HTH_LacI"/>
</dbReference>
<evidence type="ECO:0000256" key="3">
    <source>
        <dbReference type="ARBA" id="ARBA00023163"/>
    </source>
</evidence>
<dbReference type="Proteomes" id="UP001162811">
    <property type="component" value="Unassembled WGS sequence"/>
</dbReference>
<dbReference type="SMART" id="SM00354">
    <property type="entry name" value="HTH_LACI"/>
    <property type="match status" value="1"/>
</dbReference>
<dbReference type="Gene3D" id="3.40.50.2300">
    <property type="match status" value="2"/>
</dbReference>
<dbReference type="PANTHER" id="PTHR30146">
    <property type="entry name" value="LACI-RELATED TRANSCRIPTIONAL REPRESSOR"/>
    <property type="match status" value="1"/>
</dbReference>
<keyword evidence="6" id="KW-1185">Reference proteome</keyword>
<dbReference type="InterPro" id="IPR010982">
    <property type="entry name" value="Lambda_DNA-bd_dom_sf"/>
</dbReference>
<dbReference type="PROSITE" id="PS50932">
    <property type="entry name" value="HTH_LACI_2"/>
    <property type="match status" value="1"/>
</dbReference>
<comment type="caution">
    <text evidence="5">The sequence shown here is derived from an EMBL/GenBank/DDBJ whole genome shotgun (WGS) entry which is preliminary data.</text>
</comment>
<evidence type="ECO:0000259" key="4">
    <source>
        <dbReference type="PROSITE" id="PS50932"/>
    </source>
</evidence>
<dbReference type="InterPro" id="IPR001761">
    <property type="entry name" value="Peripla_BP/Lac1_sug-bd_dom"/>
</dbReference>
<evidence type="ECO:0000256" key="1">
    <source>
        <dbReference type="ARBA" id="ARBA00023015"/>
    </source>
</evidence>
<dbReference type="SUPFAM" id="SSF53822">
    <property type="entry name" value="Periplasmic binding protein-like I"/>
    <property type="match status" value="1"/>
</dbReference>
<dbReference type="CDD" id="cd01392">
    <property type="entry name" value="HTH_LacI"/>
    <property type="match status" value="1"/>
</dbReference>
<evidence type="ECO:0000256" key="2">
    <source>
        <dbReference type="ARBA" id="ARBA00023125"/>
    </source>
</evidence>
<accession>A0ABT1AK40</accession>
<reference evidence="5" key="2">
    <citation type="journal article" date="2023" name="Front. Microbiol.">
        <title>Ralstonia chuxiongensis sp. nov., Ralstonia mojiangensis sp. nov., and Ralstonia soli sp. nov., isolated from tobacco fields, are three novel species in the family Burkholderiaceae.</title>
        <authorList>
            <person name="Lu C.H."/>
            <person name="Zhang Y.Y."/>
            <person name="Jiang N."/>
            <person name="Chen W."/>
            <person name="Shao X."/>
            <person name="Zhao Z.M."/>
            <person name="Lu W.L."/>
            <person name="Hu X."/>
            <person name="Xi Y.X."/>
            <person name="Zou S.Y."/>
            <person name="Wei Q.J."/>
            <person name="Lin Z.L."/>
            <person name="Gong L."/>
            <person name="Gai X.T."/>
            <person name="Zhang L.Q."/>
            <person name="Li J.Y."/>
            <person name="Jin Y."/>
            <person name="Xia Z.Y."/>
        </authorList>
    </citation>
    <scope>NUCLEOTIDE SEQUENCE</scope>
    <source>
        <strain evidence="5">21MJYT02-11</strain>
    </source>
</reference>
<dbReference type="GO" id="GO:0003677">
    <property type="term" value="F:DNA binding"/>
    <property type="evidence" value="ECO:0007669"/>
    <property type="project" value="UniProtKB-KW"/>
</dbReference>